<dbReference type="Gene3D" id="1.10.10.60">
    <property type="entry name" value="Homeodomain-like"/>
    <property type="match status" value="1"/>
</dbReference>
<dbReference type="AlphaFoldDB" id="A0A7Y0GA61"/>
<dbReference type="GO" id="GO:0005829">
    <property type="term" value="C:cytosol"/>
    <property type="evidence" value="ECO:0007669"/>
    <property type="project" value="TreeGrafter"/>
</dbReference>
<dbReference type="Pfam" id="PF12833">
    <property type="entry name" value="HTH_18"/>
    <property type="match status" value="1"/>
</dbReference>
<dbReference type="InterPro" id="IPR009057">
    <property type="entry name" value="Homeodomain-like_sf"/>
</dbReference>
<protein>
    <submittedName>
        <fullName evidence="5">Helix-turn-helix transcriptional regulator</fullName>
    </submittedName>
</protein>
<dbReference type="Proteomes" id="UP000583556">
    <property type="component" value="Unassembled WGS sequence"/>
</dbReference>
<sequence>MMPPSNHSIEPVAVATGFFEPAPGPVPDGTALVGAARAAALRGLIALQRDLDRPVRSGMLRSFAQWLGWPEWLYRGTGLAGHQGALPVTITLSDDVLLLANIVDAGHLPALAGRLAEMSWPVVSSADMLLMLGAPDLASTFGIMADAASAGIPHVCYCYRTGPHGRAAFEVDHPVEMGPVSDATALVALIVAAKLAQIYAGPRMVEACLHLRSSHTATVGVIERSFGCSVVTEAAQDRFEFPASWAQIPNAQHDPVEWRAMLAAHRDRMQRAQETDVVGRIRQIVCDHLARDRRVPRLKEVAGREGVSNRTMVRMLASAKTSFHAIVDEERKRLTADLIRRESLSLAEVASAIGFTDMSTFGRSFRAWFGTPPGRYRRSLIAPADTSRAA</sequence>
<evidence type="ECO:0000256" key="2">
    <source>
        <dbReference type="ARBA" id="ARBA00023125"/>
    </source>
</evidence>
<name>A0A7Y0GA61_9SPHN</name>
<feature type="domain" description="HTH araC/xylS-type" evidence="4">
    <location>
        <begin position="279"/>
        <end position="379"/>
    </location>
</feature>
<keyword evidence="1" id="KW-0805">Transcription regulation</keyword>
<keyword evidence="3" id="KW-0804">Transcription</keyword>
<dbReference type="GO" id="GO:0003700">
    <property type="term" value="F:DNA-binding transcription factor activity"/>
    <property type="evidence" value="ECO:0007669"/>
    <property type="project" value="InterPro"/>
</dbReference>
<dbReference type="PANTHER" id="PTHR47894">
    <property type="entry name" value="HTH-TYPE TRANSCRIPTIONAL REGULATOR GADX"/>
    <property type="match status" value="1"/>
</dbReference>
<dbReference type="SUPFAM" id="SSF46689">
    <property type="entry name" value="Homeodomain-like"/>
    <property type="match status" value="1"/>
</dbReference>
<evidence type="ECO:0000313" key="5">
    <source>
        <dbReference type="EMBL" id="NML94745.1"/>
    </source>
</evidence>
<gene>
    <name evidence="5" type="ORF">HHL27_13810</name>
</gene>
<reference evidence="5 6" key="1">
    <citation type="submission" date="2020-04" db="EMBL/GenBank/DDBJ databases">
        <title>Novosphingobium sp. TW-4 isolated from soil.</title>
        <authorList>
            <person name="Dahal R.H."/>
            <person name="Chaudhary D.K."/>
        </authorList>
    </citation>
    <scope>NUCLEOTIDE SEQUENCE [LARGE SCALE GENOMIC DNA]</scope>
    <source>
        <strain evidence="5 6">TW-4</strain>
    </source>
</reference>
<dbReference type="GO" id="GO:0000976">
    <property type="term" value="F:transcription cis-regulatory region binding"/>
    <property type="evidence" value="ECO:0007669"/>
    <property type="project" value="TreeGrafter"/>
</dbReference>
<organism evidence="5 6">
    <name type="scientific">Novosphingobium olei</name>
    <dbReference type="NCBI Taxonomy" id="2728851"/>
    <lineage>
        <taxon>Bacteria</taxon>
        <taxon>Pseudomonadati</taxon>
        <taxon>Pseudomonadota</taxon>
        <taxon>Alphaproteobacteria</taxon>
        <taxon>Sphingomonadales</taxon>
        <taxon>Sphingomonadaceae</taxon>
        <taxon>Novosphingobium</taxon>
    </lineage>
</organism>
<keyword evidence="6" id="KW-1185">Reference proteome</keyword>
<proteinExistence type="predicted"/>
<evidence type="ECO:0000259" key="4">
    <source>
        <dbReference type="PROSITE" id="PS01124"/>
    </source>
</evidence>
<dbReference type="EMBL" id="JABBGM010000006">
    <property type="protein sequence ID" value="NML94745.1"/>
    <property type="molecule type" value="Genomic_DNA"/>
</dbReference>
<keyword evidence="2" id="KW-0238">DNA-binding</keyword>
<dbReference type="PANTHER" id="PTHR47894:SF1">
    <property type="entry name" value="HTH-TYPE TRANSCRIPTIONAL REGULATOR VQSM"/>
    <property type="match status" value="1"/>
</dbReference>
<dbReference type="SMART" id="SM00342">
    <property type="entry name" value="HTH_ARAC"/>
    <property type="match status" value="1"/>
</dbReference>
<evidence type="ECO:0000256" key="1">
    <source>
        <dbReference type="ARBA" id="ARBA00023015"/>
    </source>
</evidence>
<dbReference type="InterPro" id="IPR018060">
    <property type="entry name" value="HTH_AraC"/>
</dbReference>
<dbReference type="PRINTS" id="PR00032">
    <property type="entry name" value="HTHARAC"/>
</dbReference>
<evidence type="ECO:0000256" key="3">
    <source>
        <dbReference type="ARBA" id="ARBA00023163"/>
    </source>
</evidence>
<accession>A0A7Y0GA61</accession>
<dbReference type="InterPro" id="IPR020449">
    <property type="entry name" value="Tscrpt_reg_AraC-type_HTH"/>
</dbReference>
<evidence type="ECO:0000313" key="6">
    <source>
        <dbReference type="Proteomes" id="UP000583556"/>
    </source>
</evidence>
<comment type="caution">
    <text evidence="5">The sequence shown here is derived from an EMBL/GenBank/DDBJ whole genome shotgun (WGS) entry which is preliminary data.</text>
</comment>
<dbReference type="RefSeq" id="WP_169494036.1">
    <property type="nucleotide sequence ID" value="NZ_JABBGM010000006.1"/>
</dbReference>
<dbReference type="PROSITE" id="PS01124">
    <property type="entry name" value="HTH_ARAC_FAMILY_2"/>
    <property type="match status" value="1"/>
</dbReference>